<proteinExistence type="inferred from homology"/>
<comment type="caution">
    <text evidence="9">The sequence shown here is derived from an EMBL/GenBank/DDBJ whole genome shotgun (WGS) entry which is preliminary data.</text>
</comment>
<dbReference type="InterPro" id="IPR005900">
    <property type="entry name" value="6-phosphogluconolactonase_DevB"/>
</dbReference>
<dbReference type="AlphaFoldDB" id="A0A2N5X443"/>
<dbReference type="InterPro" id="IPR037171">
    <property type="entry name" value="NagB/RpiA_transferase-like"/>
</dbReference>
<dbReference type="Gene3D" id="3.40.50.1360">
    <property type="match status" value="1"/>
</dbReference>
<evidence type="ECO:0000313" key="9">
    <source>
        <dbReference type="EMBL" id="PLW69242.1"/>
    </source>
</evidence>
<name>A0A2N5X443_9GAMM</name>
<dbReference type="CDD" id="cd01400">
    <property type="entry name" value="6PGL"/>
    <property type="match status" value="1"/>
</dbReference>
<dbReference type="GO" id="GO:0017057">
    <property type="term" value="F:6-phosphogluconolactonase activity"/>
    <property type="evidence" value="ECO:0007669"/>
    <property type="project" value="UniProtKB-UniRule"/>
</dbReference>
<dbReference type="PANTHER" id="PTHR11054:SF0">
    <property type="entry name" value="6-PHOSPHOGLUCONOLACTONASE"/>
    <property type="match status" value="1"/>
</dbReference>
<dbReference type="Pfam" id="PF01182">
    <property type="entry name" value="Glucosamine_iso"/>
    <property type="match status" value="1"/>
</dbReference>
<dbReference type="SUPFAM" id="SSF100950">
    <property type="entry name" value="NagB/RpiA/CoA transferase-like"/>
    <property type="match status" value="1"/>
</dbReference>
<dbReference type="InterPro" id="IPR006148">
    <property type="entry name" value="Glc/Gal-6P_isomerase"/>
</dbReference>
<dbReference type="PANTHER" id="PTHR11054">
    <property type="entry name" value="6-PHOSPHOGLUCONOLACTONASE"/>
    <property type="match status" value="1"/>
</dbReference>
<organism evidence="9 10">
    <name type="scientific">Pseudohalioglobus lutimaris</name>
    <dbReference type="NCBI Taxonomy" id="1737061"/>
    <lineage>
        <taxon>Bacteria</taxon>
        <taxon>Pseudomonadati</taxon>
        <taxon>Pseudomonadota</taxon>
        <taxon>Gammaproteobacteria</taxon>
        <taxon>Cellvibrionales</taxon>
        <taxon>Halieaceae</taxon>
        <taxon>Pseudohalioglobus</taxon>
    </lineage>
</organism>
<accession>A0A2N5X443</accession>
<feature type="domain" description="Glucosamine/galactosamine-6-phosphate isomerase" evidence="8">
    <location>
        <begin position="23"/>
        <end position="238"/>
    </location>
</feature>
<dbReference type="OrthoDB" id="9810967at2"/>
<comment type="similarity">
    <text evidence="4 7">Belongs to the glucosamine/galactosamine-6-phosphate isomerase family. 6-phosphogluconolactonase subfamily.</text>
</comment>
<sequence length="241" mass="26543">MRQRRWWRSMGAAGMSEQRLFEDRAALDRSLAEHIARQLQEDIAQRGAASLAVSGGSTPRGMFTCLASQVIPWDRVHITLVDERWVDASSPDSNERLVRETLMRGPAASAHFTGMKSGHDDADHALGEMNAKLERMPLPFTCVVLGMGNDGHTASWFPRAANLQHLLDPESDLLVGTCNPVTAPHQRMTLTLAAVLSATDIILHITGDEKRAVLEQAAEKHYPVAAVTGQYDNEATIWWAP</sequence>
<keyword evidence="7" id="KW-0378">Hydrolase</keyword>
<comment type="function">
    <text evidence="2 7">Hydrolysis of 6-phosphogluconolactone to 6-phosphogluconate.</text>
</comment>
<dbReference type="EMBL" id="PKUS01000008">
    <property type="protein sequence ID" value="PLW69242.1"/>
    <property type="molecule type" value="Genomic_DNA"/>
</dbReference>
<evidence type="ECO:0000256" key="6">
    <source>
        <dbReference type="ARBA" id="ARBA00020337"/>
    </source>
</evidence>
<reference evidence="9 10" key="1">
    <citation type="submission" date="2018-01" db="EMBL/GenBank/DDBJ databases">
        <title>The draft genome sequence of Halioglobus lutimaris HF004.</title>
        <authorList>
            <person name="Du Z.-J."/>
            <person name="Shi M.-J."/>
        </authorList>
    </citation>
    <scope>NUCLEOTIDE SEQUENCE [LARGE SCALE GENOMIC DNA]</scope>
    <source>
        <strain evidence="9 10">HF004</strain>
    </source>
</reference>
<evidence type="ECO:0000259" key="8">
    <source>
        <dbReference type="Pfam" id="PF01182"/>
    </source>
</evidence>
<comment type="pathway">
    <text evidence="3 7">Carbohydrate degradation; pentose phosphate pathway; D-ribulose 5-phosphate from D-glucose 6-phosphate (oxidative stage): step 2/3.</text>
</comment>
<comment type="catalytic activity">
    <reaction evidence="1 7">
        <text>6-phospho-D-glucono-1,5-lactone + H2O = 6-phospho-D-gluconate + H(+)</text>
        <dbReference type="Rhea" id="RHEA:12556"/>
        <dbReference type="ChEBI" id="CHEBI:15377"/>
        <dbReference type="ChEBI" id="CHEBI:15378"/>
        <dbReference type="ChEBI" id="CHEBI:57955"/>
        <dbReference type="ChEBI" id="CHEBI:58759"/>
        <dbReference type="EC" id="3.1.1.31"/>
    </reaction>
</comment>
<dbReference type="Proteomes" id="UP000235005">
    <property type="component" value="Unassembled WGS sequence"/>
</dbReference>
<dbReference type="InterPro" id="IPR039104">
    <property type="entry name" value="6PGL"/>
</dbReference>
<evidence type="ECO:0000256" key="4">
    <source>
        <dbReference type="ARBA" id="ARBA00010662"/>
    </source>
</evidence>
<dbReference type="GO" id="GO:0006098">
    <property type="term" value="P:pentose-phosphate shunt"/>
    <property type="evidence" value="ECO:0007669"/>
    <property type="project" value="UniProtKB-UniPathway"/>
</dbReference>
<dbReference type="NCBIfam" id="TIGR01198">
    <property type="entry name" value="pgl"/>
    <property type="match status" value="1"/>
</dbReference>
<evidence type="ECO:0000313" key="10">
    <source>
        <dbReference type="Proteomes" id="UP000235005"/>
    </source>
</evidence>
<protein>
    <recommendedName>
        <fullName evidence="6 7">6-phosphogluconolactonase</fullName>
        <shortName evidence="7">6PGL</shortName>
        <ecNumber evidence="5 7">3.1.1.31</ecNumber>
    </recommendedName>
</protein>
<dbReference type="UniPathway" id="UPA00115">
    <property type="reaction ID" value="UER00409"/>
</dbReference>
<evidence type="ECO:0000256" key="2">
    <source>
        <dbReference type="ARBA" id="ARBA00002681"/>
    </source>
</evidence>
<evidence type="ECO:0000256" key="3">
    <source>
        <dbReference type="ARBA" id="ARBA00004961"/>
    </source>
</evidence>
<evidence type="ECO:0000256" key="7">
    <source>
        <dbReference type="RuleBase" id="RU365095"/>
    </source>
</evidence>
<gene>
    <name evidence="7 9" type="primary">pgl</name>
    <name evidence="9" type="ORF">C0039_09280</name>
</gene>
<dbReference type="GO" id="GO:0005975">
    <property type="term" value="P:carbohydrate metabolic process"/>
    <property type="evidence" value="ECO:0007669"/>
    <property type="project" value="UniProtKB-UniRule"/>
</dbReference>
<evidence type="ECO:0000256" key="5">
    <source>
        <dbReference type="ARBA" id="ARBA00013198"/>
    </source>
</evidence>
<dbReference type="EC" id="3.1.1.31" evidence="5 7"/>
<evidence type="ECO:0000256" key="1">
    <source>
        <dbReference type="ARBA" id="ARBA00000832"/>
    </source>
</evidence>
<keyword evidence="10" id="KW-1185">Reference proteome</keyword>